<gene>
    <name evidence="4" type="ORF">METZ01_LOCUS216182</name>
</gene>
<organism evidence="4">
    <name type="scientific">marine metagenome</name>
    <dbReference type="NCBI Taxonomy" id="408172"/>
    <lineage>
        <taxon>unclassified sequences</taxon>
        <taxon>metagenomes</taxon>
        <taxon>ecological metagenomes</taxon>
    </lineage>
</organism>
<evidence type="ECO:0000256" key="1">
    <source>
        <dbReference type="ARBA" id="ARBA00022490"/>
    </source>
</evidence>
<evidence type="ECO:0000256" key="2">
    <source>
        <dbReference type="ARBA" id="ARBA00023125"/>
    </source>
</evidence>
<reference evidence="4" key="1">
    <citation type="submission" date="2018-05" db="EMBL/GenBank/DDBJ databases">
        <authorList>
            <person name="Lanie J.A."/>
            <person name="Ng W.-L."/>
            <person name="Kazmierczak K.M."/>
            <person name="Andrzejewski T.M."/>
            <person name="Davidsen T.M."/>
            <person name="Wayne K.J."/>
            <person name="Tettelin H."/>
            <person name="Glass J.I."/>
            <person name="Rusch D."/>
            <person name="Podicherti R."/>
            <person name="Tsui H.-C.T."/>
            <person name="Winkler M.E."/>
        </authorList>
    </citation>
    <scope>NUCLEOTIDE SEQUENCE</scope>
</reference>
<dbReference type="AlphaFoldDB" id="A0A382FJS4"/>
<sequence length="195" mass="21783">KTELEEVIARIDKQSREMFTETFEKVRANFQKIFPDLFGGGRADLVLTEDEDVLEAGVEIVASPPGKKLHRIGLLSGGEQTMTAVGLLFSLYQVKPSPFCVLDELDAPLDDANIERYVQKLKEFLVHSQFIIITHSKRTIAAADVLYGVTMQERGVSRIVSVKFSPAQTESQNDLASETKHVAEKKDNEEVFLAK</sequence>
<dbReference type="InterPro" id="IPR003395">
    <property type="entry name" value="RecF/RecN/SMC_N"/>
</dbReference>
<accession>A0A382FJS4</accession>
<dbReference type="InterPro" id="IPR027417">
    <property type="entry name" value="P-loop_NTPase"/>
</dbReference>
<dbReference type="Gene3D" id="3.40.50.300">
    <property type="entry name" value="P-loop containing nucleotide triphosphate hydrolases"/>
    <property type="match status" value="1"/>
</dbReference>
<dbReference type="CDD" id="cd03278">
    <property type="entry name" value="ABC_SMC_barmotin"/>
    <property type="match status" value="1"/>
</dbReference>
<feature type="domain" description="RecF/RecN/SMC N-terminal" evidence="3">
    <location>
        <begin position="74"/>
        <end position="157"/>
    </location>
</feature>
<dbReference type="SUPFAM" id="SSF52540">
    <property type="entry name" value="P-loop containing nucleoside triphosphate hydrolases"/>
    <property type="match status" value="1"/>
</dbReference>
<keyword evidence="1" id="KW-0963">Cytoplasm</keyword>
<dbReference type="GO" id="GO:0003677">
    <property type="term" value="F:DNA binding"/>
    <property type="evidence" value="ECO:0007669"/>
    <property type="project" value="UniProtKB-KW"/>
</dbReference>
<dbReference type="InterPro" id="IPR050308">
    <property type="entry name" value="MukB/SMC"/>
</dbReference>
<keyword evidence="2" id="KW-0238">DNA-binding</keyword>
<dbReference type="Pfam" id="PF02463">
    <property type="entry name" value="SMC_N"/>
    <property type="match status" value="1"/>
</dbReference>
<dbReference type="EMBL" id="UINC01050410">
    <property type="protein sequence ID" value="SVB63328.1"/>
    <property type="molecule type" value="Genomic_DNA"/>
</dbReference>
<dbReference type="GO" id="GO:0005737">
    <property type="term" value="C:cytoplasm"/>
    <property type="evidence" value="ECO:0007669"/>
    <property type="project" value="TreeGrafter"/>
</dbReference>
<name>A0A382FJS4_9ZZZZ</name>
<dbReference type="PANTHER" id="PTHR42963">
    <property type="entry name" value="CHROMOSOME PARTITION PROTEIN MUKB"/>
    <property type="match status" value="1"/>
</dbReference>
<feature type="non-terminal residue" evidence="4">
    <location>
        <position position="1"/>
    </location>
</feature>
<dbReference type="PANTHER" id="PTHR42963:SF1">
    <property type="entry name" value="DUF4476 DOMAIN-CONTAINING PROTEIN"/>
    <property type="match status" value="1"/>
</dbReference>
<evidence type="ECO:0000259" key="3">
    <source>
        <dbReference type="Pfam" id="PF02463"/>
    </source>
</evidence>
<proteinExistence type="predicted"/>
<protein>
    <recommendedName>
        <fullName evidence="3">RecF/RecN/SMC N-terminal domain-containing protein</fullName>
    </recommendedName>
</protein>
<evidence type="ECO:0000313" key="4">
    <source>
        <dbReference type="EMBL" id="SVB63328.1"/>
    </source>
</evidence>